<dbReference type="OrthoDB" id="123240at2"/>
<feature type="transmembrane region" description="Helical" evidence="1">
    <location>
        <begin position="36"/>
        <end position="53"/>
    </location>
</feature>
<dbReference type="AlphaFoldDB" id="A0A2C9CTB3"/>
<evidence type="ECO:0000313" key="3">
    <source>
        <dbReference type="Proteomes" id="UP000220034"/>
    </source>
</evidence>
<sequence>MTIFELMGGILIGFGTFGAMFWSAWRVISARGIRRWLYVGAVAFTLLGMASVSLISPPLAMFAGGGLVFCALSLIWGERWGERFLPAVQAIFGALLITGAPF</sequence>
<accession>A0A2C9CTB3</accession>
<dbReference type="Proteomes" id="UP000220034">
    <property type="component" value="Unassembled WGS sequence"/>
</dbReference>
<proteinExistence type="predicted"/>
<keyword evidence="1" id="KW-0812">Transmembrane</keyword>
<dbReference type="RefSeq" id="WP_097930075.1">
    <property type="nucleotide sequence ID" value="NZ_OCTN01000004.1"/>
</dbReference>
<evidence type="ECO:0000256" key="1">
    <source>
        <dbReference type="SAM" id="Phobius"/>
    </source>
</evidence>
<dbReference type="EMBL" id="OCTN01000004">
    <property type="protein sequence ID" value="SOH94453.1"/>
    <property type="molecule type" value="Genomic_DNA"/>
</dbReference>
<keyword evidence="1" id="KW-1133">Transmembrane helix</keyword>
<feature type="transmembrane region" description="Helical" evidence="1">
    <location>
        <begin position="6"/>
        <end position="24"/>
    </location>
</feature>
<organism evidence="2 3">
    <name type="scientific">Pontivivens marinum</name>
    <dbReference type="NCBI Taxonomy" id="1690039"/>
    <lineage>
        <taxon>Bacteria</taxon>
        <taxon>Pseudomonadati</taxon>
        <taxon>Pseudomonadota</taxon>
        <taxon>Alphaproteobacteria</taxon>
        <taxon>Rhodobacterales</taxon>
        <taxon>Paracoccaceae</taxon>
        <taxon>Pontivivens</taxon>
    </lineage>
</organism>
<keyword evidence="3" id="KW-1185">Reference proteome</keyword>
<feature type="transmembrane region" description="Helical" evidence="1">
    <location>
        <begin position="84"/>
        <end position="101"/>
    </location>
</feature>
<evidence type="ECO:0000313" key="2">
    <source>
        <dbReference type="EMBL" id="SOH94453.1"/>
    </source>
</evidence>
<name>A0A2C9CTB3_9RHOB</name>
<protein>
    <submittedName>
        <fullName evidence="2">Uncharacterized protein</fullName>
    </submittedName>
</protein>
<feature type="transmembrane region" description="Helical" evidence="1">
    <location>
        <begin position="59"/>
        <end position="77"/>
    </location>
</feature>
<keyword evidence="1" id="KW-0472">Membrane</keyword>
<reference evidence="3" key="1">
    <citation type="submission" date="2017-09" db="EMBL/GenBank/DDBJ databases">
        <authorList>
            <person name="Varghese N."/>
            <person name="Submissions S."/>
        </authorList>
    </citation>
    <scope>NUCLEOTIDE SEQUENCE [LARGE SCALE GENOMIC DNA]</scope>
    <source>
        <strain evidence="3">C7</strain>
    </source>
</reference>
<gene>
    <name evidence="2" type="ORF">SAMN06273572_104152</name>
</gene>